<evidence type="ECO:0000256" key="15">
    <source>
        <dbReference type="SAM" id="SignalP"/>
    </source>
</evidence>
<evidence type="ECO:0000256" key="9">
    <source>
        <dbReference type="ARBA" id="ARBA00023077"/>
    </source>
</evidence>
<evidence type="ECO:0000256" key="6">
    <source>
        <dbReference type="ARBA" id="ARBA00022729"/>
    </source>
</evidence>
<feature type="domain" description="TonB-dependent receptor plug" evidence="17">
    <location>
        <begin position="66"/>
        <end position="175"/>
    </location>
</feature>
<comment type="subcellular location">
    <subcellularLocation>
        <location evidence="1 12">Cell outer membrane</location>
        <topology evidence="1 12">Multi-pass membrane protein</topology>
    </subcellularLocation>
</comment>
<keyword evidence="18" id="KW-0675">Receptor</keyword>
<keyword evidence="2 12" id="KW-0813">Transport</keyword>
<dbReference type="PANTHER" id="PTHR32552">
    <property type="entry name" value="FERRICHROME IRON RECEPTOR-RELATED"/>
    <property type="match status" value="1"/>
</dbReference>
<dbReference type="PANTHER" id="PTHR32552:SF81">
    <property type="entry name" value="TONB-DEPENDENT OUTER MEMBRANE RECEPTOR"/>
    <property type="match status" value="1"/>
</dbReference>
<keyword evidence="19" id="KW-1185">Reference proteome</keyword>
<dbReference type="PROSITE" id="PS01156">
    <property type="entry name" value="TONB_DEPENDENT_REC_2"/>
    <property type="match status" value="1"/>
</dbReference>
<evidence type="ECO:0000256" key="4">
    <source>
        <dbReference type="ARBA" id="ARBA00022496"/>
    </source>
</evidence>
<evidence type="ECO:0000256" key="14">
    <source>
        <dbReference type="RuleBase" id="RU003357"/>
    </source>
</evidence>
<evidence type="ECO:0000256" key="12">
    <source>
        <dbReference type="PROSITE-ProRule" id="PRU01360"/>
    </source>
</evidence>
<reference evidence="18 19" key="1">
    <citation type="submission" date="2020-04" db="EMBL/GenBank/DDBJ databases">
        <title>Massilia sp. RP-1-19 isolated from soil.</title>
        <authorList>
            <person name="Dahal R.H."/>
        </authorList>
    </citation>
    <scope>NUCLEOTIDE SEQUENCE [LARGE SCALE GENOMIC DNA]</scope>
    <source>
        <strain evidence="18 19">RP-1-19</strain>
    </source>
</reference>
<evidence type="ECO:0000256" key="8">
    <source>
        <dbReference type="ARBA" id="ARBA00023065"/>
    </source>
</evidence>
<dbReference type="EMBL" id="JABBGG010000006">
    <property type="protein sequence ID" value="NML61769.1"/>
    <property type="molecule type" value="Genomic_DNA"/>
</dbReference>
<dbReference type="PROSITE" id="PS52016">
    <property type="entry name" value="TONB_DEPENDENT_REC_3"/>
    <property type="match status" value="1"/>
</dbReference>
<comment type="caution">
    <text evidence="18">The sequence shown here is derived from an EMBL/GenBank/DDBJ whole genome shotgun (WGS) entry which is preliminary data.</text>
</comment>
<keyword evidence="10 12" id="KW-0472">Membrane</keyword>
<proteinExistence type="inferred from homology"/>
<gene>
    <name evidence="18" type="ORF">HHL21_11895</name>
</gene>
<evidence type="ECO:0000256" key="10">
    <source>
        <dbReference type="ARBA" id="ARBA00023136"/>
    </source>
</evidence>
<feature type="short sequence motif" description="TonB C-terminal box" evidence="13">
    <location>
        <begin position="749"/>
        <end position="766"/>
    </location>
</feature>
<evidence type="ECO:0000256" key="2">
    <source>
        <dbReference type="ARBA" id="ARBA00022448"/>
    </source>
</evidence>
<keyword evidence="4" id="KW-0410">Iron transport</keyword>
<dbReference type="InterPro" id="IPR012910">
    <property type="entry name" value="Plug_dom"/>
</dbReference>
<evidence type="ECO:0000313" key="18">
    <source>
        <dbReference type="EMBL" id="NML61769.1"/>
    </source>
</evidence>
<keyword evidence="3 12" id="KW-1134">Transmembrane beta strand</keyword>
<feature type="signal peptide" evidence="15">
    <location>
        <begin position="1"/>
        <end position="31"/>
    </location>
</feature>
<evidence type="ECO:0000259" key="17">
    <source>
        <dbReference type="Pfam" id="PF07715"/>
    </source>
</evidence>
<evidence type="ECO:0000256" key="5">
    <source>
        <dbReference type="ARBA" id="ARBA00022692"/>
    </source>
</evidence>
<evidence type="ECO:0000256" key="13">
    <source>
        <dbReference type="PROSITE-ProRule" id="PRU10144"/>
    </source>
</evidence>
<keyword evidence="8" id="KW-0406">Ion transport</keyword>
<feature type="chain" id="PRO_5032604758" evidence="15">
    <location>
        <begin position="32"/>
        <end position="766"/>
    </location>
</feature>
<sequence length="766" mass="82691">MRLTKKKLKLLNRSAAALLAISGSTMGLAHAQTAPSAAPQATSTDVATETNMGKVLVTARRREETLQDVPVSVTAYTAEQLSKQGIPDITALAFSLPNTTLKSSRATNSTLTAFIRGVGQQDPLAGFEAGVGIYLDDIYLARPQGAVAEIYDVERIEVLRGPQGTLYGRNTIGGAVKYVTRKLAPTTDVRLKATVGNHGQRDGVLTASTPIGEVTRIGASIAKFTRDGFGTNLTTGKGNYDKDLTAARVSAEFTPTTDLFIRISGDATQDDSNPRNGHRLIPGRSSGAPILGNVYDTRANLTKALGQDQEVKAHGVSALIEWGISNELTFKSVTAARKDKSYAPIDFDSLAATDFHVPALYKNKQFSQEFQVTYTGDKMQGVAGVYYIDANAFNIFDTILAAPFASSTYTKGDIDTKAWAVFADANYKVNDALSVSAGGRYTVDKREASILRQIYLGTGGSQGLGNPNAVFFRTDTDFTRGELEREDKKFTPKIGVAYKMNEDHNVYASWARGFKGGGFDPRMNVFGTKLTPAQARAGYAPETIDTFELGLKSAFNNGRFLTNIAVFNSDYKDVQIPGSVAVDTNGDGRDDSFAGVTTNAGKAKIKGFELEANARVTDNFTLSGMYSWIDAEYTRFIVAGVDQSANRVFQNTPKNSANLRGAYDIPMPVMGRGGRLTLSANVSHKDDTNQFETKSLLDQEAYTLWDASVVWTSANGKIRAGLHGKNLGDKEYKTGGYLFPTLGNEGVLTAFYGNPRTVSATLDYRF</sequence>
<protein>
    <submittedName>
        <fullName evidence="18">TonB-dependent receptor</fullName>
    </submittedName>
</protein>
<keyword evidence="6 15" id="KW-0732">Signal</keyword>
<feature type="domain" description="TonB-dependent receptor-like beta-barrel" evidence="16">
    <location>
        <begin position="262"/>
        <end position="723"/>
    </location>
</feature>
<keyword evidence="5 12" id="KW-0812">Transmembrane</keyword>
<dbReference type="GO" id="GO:0009279">
    <property type="term" value="C:cell outer membrane"/>
    <property type="evidence" value="ECO:0007669"/>
    <property type="project" value="UniProtKB-SubCell"/>
</dbReference>
<dbReference type="Pfam" id="PF00593">
    <property type="entry name" value="TonB_dep_Rec_b-barrel"/>
    <property type="match status" value="1"/>
</dbReference>
<dbReference type="CDD" id="cd01347">
    <property type="entry name" value="ligand_gated_channel"/>
    <property type="match status" value="1"/>
</dbReference>
<dbReference type="InterPro" id="IPR039426">
    <property type="entry name" value="TonB-dep_rcpt-like"/>
</dbReference>
<keyword evidence="7" id="KW-0408">Iron</keyword>
<evidence type="ECO:0000313" key="19">
    <source>
        <dbReference type="Proteomes" id="UP000583752"/>
    </source>
</evidence>
<dbReference type="RefSeq" id="WP_169466056.1">
    <property type="nucleotide sequence ID" value="NZ_JABBGG010000006.1"/>
</dbReference>
<evidence type="ECO:0000256" key="7">
    <source>
        <dbReference type="ARBA" id="ARBA00023004"/>
    </source>
</evidence>
<dbReference type="AlphaFoldDB" id="A0A848HNR1"/>
<evidence type="ECO:0000256" key="11">
    <source>
        <dbReference type="ARBA" id="ARBA00023237"/>
    </source>
</evidence>
<dbReference type="Proteomes" id="UP000583752">
    <property type="component" value="Unassembled WGS sequence"/>
</dbReference>
<evidence type="ECO:0000256" key="1">
    <source>
        <dbReference type="ARBA" id="ARBA00004571"/>
    </source>
</evidence>
<comment type="similarity">
    <text evidence="12 14">Belongs to the TonB-dependent receptor family.</text>
</comment>
<evidence type="ECO:0000259" key="16">
    <source>
        <dbReference type="Pfam" id="PF00593"/>
    </source>
</evidence>
<dbReference type="InterPro" id="IPR000531">
    <property type="entry name" value="Beta-barrel_TonB"/>
</dbReference>
<dbReference type="Gene3D" id="2.40.170.20">
    <property type="entry name" value="TonB-dependent receptor, beta-barrel domain"/>
    <property type="match status" value="1"/>
</dbReference>
<dbReference type="InterPro" id="IPR010917">
    <property type="entry name" value="TonB_rcpt_CS"/>
</dbReference>
<dbReference type="InterPro" id="IPR036942">
    <property type="entry name" value="Beta-barrel_TonB_sf"/>
</dbReference>
<name>A0A848HNR1_9BURK</name>
<organism evidence="18 19">
    <name type="scientific">Massilia polaris</name>
    <dbReference type="NCBI Taxonomy" id="2728846"/>
    <lineage>
        <taxon>Bacteria</taxon>
        <taxon>Pseudomonadati</taxon>
        <taxon>Pseudomonadota</taxon>
        <taxon>Betaproteobacteria</taxon>
        <taxon>Burkholderiales</taxon>
        <taxon>Oxalobacteraceae</taxon>
        <taxon>Telluria group</taxon>
        <taxon>Massilia</taxon>
    </lineage>
</organism>
<keyword evidence="11 12" id="KW-0998">Cell outer membrane</keyword>
<accession>A0A848HNR1</accession>
<dbReference type="GO" id="GO:0006826">
    <property type="term" value="P:iron ion transport"/>
    <property type="evidence" value="ECO:0007669"/>
    <property type="project" value="UniProtKB-KW"/>
</dbReference>
<dbReference type="Pfam" id="PF07715">
    <property type="entry name" value="Plug"/>
    <property type="match status" value="1"/>
</dbReference>
<evidence type="ECO:0000256" key="3">
    <source>
        <dbReference type="ARBA" id="ARBA00022452"/>
    </source>
</evidence>
<dbReference type="SUPFAM" id="SSF56935">
    <property type="entry name" value="Porins"/>
    <property type="match status" value="1"/>
</dbReference>
<keyword evidence="9 14" id="KW-0798">TonB box</keyword>